<reference evidence="1" key="1">
    <citation type="journal article" date="2014" name="Nat. Commun.">
        <title>The tobacco genome sequence and its comparison with those of tomato and potato.</title>
        <authorList>
            <person name="Sierro N."/>
            <person name="Battey J.N."/>
            <person name="Ouadi S."/>
            <person name="Bakaher N."/>
            <person name="Bovet L."/>
            <person name="Willig A."/>
            <person name="Goepfert S."/>
            <person name="Peitsch M.C."/>
            <person name="Ivanov N.V."/>
        </authorList>
    </citation>
    <scope>NUCLEOTIDE SEQUENCE [LARGE SCALE GENOMIC DNA]</scope>
</reference>
<evidence type="ECO:0000313" key="2">
    <source>
        <dbReference type="RefSeq" id="XP_075077437.1"/>
    </source>
</evidence>
<reference evidence="2" key="2">
    <citation type="submission" date="2025-08" db="UniProtKB">
        <authorList>
            <consortium name="RefSeq"/>
        </authorList>
    </citation>
    <scope>IDENTIFICATION</scope>
    <source>
        <tissue evidence="2">Leaf</tissue>
    </source>
</reference>
<sequence length="329" mass="38190">MNFVTGLPRTLRGYDSVWVIIDRLTKSAHFMLVKTTYDGVRWAPYEALYGRRYRSPIRWFEAGETNLLGSDLVQEAIDNVQLIRQRLLTTQSRQKSYAYKRRRDLVFTIGDKVFLRVSPMKGVMRFGKRDKLSPMFIGLYEILDRVGAVAYRLVLPLELSFIHPVFYVSILRKYISDSSQVLEAPTIPFDEKLSYEEEPMAIVVRQIRKLRSKEIVFVKVLWRNHTVEEATWEIEDAMRVKYPHLFQSTGRELERNWNKIAEMEVERHSQRGALAVAHFTEAKKFERQVAMARDDAAKGKGVGKSSTTAPPPKKRRQGESSSRQAKGKQ</sequence>
<dbReference type="RefSeq" id="XP_075077437.1">
    <property type="nucleotide sequence ID" value="XM_075221336.1"/>
</dbReference>
<proteinExistence type="predicted"/>
<protein>
    <submittedName>
        <fullName evidence="2">Uncharacterized protein LOC107815846</fullName>
    </submittedName>
</protein>
<accession>A0AC58RXJ7</accession>
<gene>
    <name evidence="2" type="primary">LOC107815846</name>
</gene>
<name>A0AC58RXJ7_TOBAC</name>
<dbReference type="Proteomes" id="UP000790787">
    <property type="component" value="Chromosome 9"/>
</dbReference>
<organism evidence="1 2">
    <name type="scientific">Nicotiana tabacum</name>
    <name type="common">Common tobacco</name>
    <dbReference type="NCBI Taxonomy" id="4097"/>
    <lineage>
        <taxon>Eukaryota</taxon>
        <taxon>Viridiplantae</taxon>
        <taxon>Streptophyta</taxon>
        <taxon>Embryophyta</taxon>
        <taxon>Tracheophyta</taxon>
        <taxon>Spermatophyta</taxon>
        <taxon>Magnoliopsida</taxon>
        <taxon>eudicotyledons</taxon>
        <taxon>Gunneridae</taxon>
        <taxon>Pentapetalae</taxon>
        <taxon>asterids</taxon>
        <taxon>lamiids</taxon>
        <taxon>Solanales</taxon>
        <taxon>Solanaceae</taxon>
        <taxon>Nicotianoideae</taxon>
        <taxon>Nicotianeae</taxon>
        <taxon>Nicotiana</taxon>
    </lineage>
</organism>
<keyword evidence="1" id="KW-1185">Reference proteome</keyword>
<evidence type="ECO:0000313" key="1">
    <source>
        <dbReference type="Proteomes" id="UP000790787"/>
    </source>
</evidence>